<dbReference type="InterPro" id="IPR014748">
    <property type="entry name" value="Enoyl-CoA_hydra_C"/>
</dbReference>
<comment type="similarity">
    <text evidence="1">Belongs to the enoyl-CoA hydratase/isomerase family.</text>
</comment>
<accession>A0ABT6ASW2</accession>
<gene>
    <name evidence="3" type="ORF">P3W85_21745</name>
</gene>
<evidence type="ECO:0000313" key="3">
    <source>
        <dbReference type="EMBL" id="MDF3835554.1"/>
    </source>
</evidence>
<dbReference type="Gene3D" id="3.90.226.10">
    <property type="entry name" value="2-enoyl-CoA Hydratase, Chain A, domain 1"/>
    <property type="match status" value="1"/>
</dbReference>
<dbReference type="SUPFAM" id="SSF52096">
    <property type="entry name" value="ClpP/crotonase"/>
    <property type="match status" value="1"/>
</dbReference>
<protein>
    <submittedName>
        <fullName evidence="3">Crotonase/enoyl-CoA hydratase family protein</fullName>
    </submittedName>
</protein>
<comment type="caution">
    <text evidence="3">The sequence shown here is derived from an EMBL/GenBank/DDBJ whole genome shotgun (WGS) entry which is preliminary data.</text>
</comment>
<dbReference type="PANTHER" id="PTHR11941:SF54">
    <property type="entry name" value="ENOYL-COA HYDRATASE, MITOCHONDRIAL"/>
    <property type="match status" value="1"/>
</dbReference>
<dbReference type="Pfam" id="PF00378">
    <property type="entry name" value="ECH_1"/>
    <property type="match status" value="1"/>
</dbReference>
<evidence type="ECO:0000313" key="4">
    <source>
        <dbReference type="Proteomes" id="UP001216674"/>
    </source>
</evidence>
<keyword evidence="2" id="KW-0456">Lyase</keyword>
<proteinExistence type="inferred from homology"/>
<dbReference type="InterPro" id="IPR029045">
    <property type="entry name" value="ClpP/crotonase-like_dom_sf"/>
</dbReference>
<dbReference type="RefSeq" id="WP_276266304.1">
    <property type="nucleotide sequence ID" value="NZ_JARJLM010000362.1"/>
</dbReference>
<evidence type="ECO:0000256" key="1">
    <source>
        <dbReference type="ARBA" id="ARBA00005254"/>
    </source>
</evidence>
<keyword evidence="4" id="KW-1185">Reference proteome</keyword>
<dbReference type="Proteomes" id="UP001216674">
    <property type="component" value="Unassembled WGS sequence"/>
</dbReference>
<dbReference type="NCBIfam" id="NF004634">
    <property type="entry name" value="PRK05980.1"/>
    <property type="match status" value="1"/>
</dbReference>
<name>A0ABT6ASW2_9BURK</name>
<organism evidence="3 4">
    <name type="scientific">Cupriavidus basilensis</name>
    <dbReference type="NCBI Taxonomy" id="68895"/>
    <lineage>
        <taxon>Bacteria</taxon>
        <taxon>Pseudomonadati</taxon>
        <taxon>Pseudomonadota</taxon>
        <taxon>Betaproteobacteria</taxon>
        <taxon>Burkholderiales</taxon>
        <taxon>Burkholderiaceae</taxon>
        <taxon>Cupriavidus</taxon>
    </lineage>
</organism>
<dbReference type="InterPro" id="IPR001753">
    <property type="entry name" value="Enoyl-CoA_hydra/iso"/>
</dbReference>
<dbReference type="EMBL" id="JARJLM010000362">
    <property type="protein sequence ID" value="MDF3835554.1"/>
    <property type="molecule type" value="Genomic_DNA"/>
</dbReference>
<dbReference type="Gene3D" id="1.10.12.10">
    <property type="entry name" value="Lyase 2-enoyl-coa Hydratase, Chain A, domain 2"/>
    <property type="match status" value="1"/>
</dbReference>
<evidence type="ECO:0000256" key="2">
    <source>
        <dbReference type="ARBA" id="ARBA00023239"/>
    </source>
</evidence>
<dbReference type="CDD" id="cd06558">
    <property type="entry name" value="crotonase-like"/>
    <property type="match status" value="1"/>
</dbReference>
<dbReference type="PANTHER" id="PTHR11941">
    <property type="entry name" value="ENOYL-COA HYDRATASE-RELATED"/>
    <property type="match status" value="1"/>
</dbReference>
<sequence>MTDMNAINAINAVSAISAISGGNDLVQCERLGRHALLVLNRPDKLNALSYALIDALMARLDALETDPAVRCVILTGSGTRAFSAGADIAGFAPDIAASPEQALRRFLQQGQAMTRRIETFPKPVIAAVNGLAFGGGCETMEACSLAIAAEHATFAKPEIKLGFPPTFGGTQRLPRHVGRKRANEMILTGEPIDAASALRFGLVNEVVSGADLLPACLRLADRIARHSAIAVTASLRAVTRGINLPIDEGLAVEAMQFMVAAASHDAREGTSAFVEKRPAVFRDA</sequence>
<reference evidence="3 4" key="1">
    <citation type="submission" date="2023-03" db="EMBL/GenBank/DDBJ databases">
        <title>Draft assemblies of triclosan tolerant bacteria isolated from returned activated sludge.</title>
        <authorList>
            <person name="Van Hamelsveld S."/>
        </authorList>
    </citation>
    <scope>NUCLEOTIDE SEQUENCE [LARGE SCALE GENOMIC DNA]</scope>
    <source>
        <strain evidence="3 4">GW210010_S58</strain>
    </source>
</reference>